<dbReference type="InterPro" id="IPR005126">
    <property type="entry name" value="NapC/NirT_cyt_c_N"/>
</dbReference>
<feature type="domain" description="NapC/NirT cytochrome c N-terminal" evidence="13">
    <location>
        <begin position="15"/>
        <end position="91"/>
    </location>
</feature>
<gene>
    <name evidence="14" type="ORF">NDK43_31910</name>
</gene>
<proteinExistence type="inferred from homology"/>
<keyword evidence="9 12" id="KW-1133">Transmembrane helix</keyword>
<protein>
    <submittedName>
        <fullName evidence="14">NapC/NirT family cytochrome c</fullName>
    </submittedName>
</protein>
<keyword evidence="5" id="KW-0349">Heme</keyword>
<evidence type="ECO:0000256" key="8">
    <source>
        <dbReference type="ARBA" id="ARBA00022982"/>
    </source>
</evidence>
<comment type="similarity">
    <text evidence="2">Belongs to the NapC/NirT/NrfH family.</text>
</comment>
<evidence type="ECO:0000256" key="3">
    <source>
        <dbReference type="ARBA" id="ARBA00022448"/>
    </source>
</evidence>
<organism evidence="14 15">
    <name type="scientific">Neobacillus pocheonensis</name>
    <dbReference type="NCBI Taxonomy" id="363869"/>
    <lineage>
        <taxon>Bacteria</taxon>
        <taxon>Bacillati</taxon>
        <taxon>Bacillota</taxon>
        <taxon>Bacilli</taxon>
        <taxon>Bacillales</taxon>
        <taxon>Bacillaceae</taxon>
        <taxon>Neobacillus</taxon>
    </lineage>
</organism>
<evidence type="ECO:0000313" key="15">
    <source>
        <dbReference type="Proteomes" id="UP001523262"/>
    </source>
</evidence>
<evidence type="ECO:0000256" key="10">
    <source>
        <dbReference type="ARBA" id="ARBA00023004"/>
    </source>
</evidence>
<name>A0ABT0WLR8_9BACI</name>
<keyword evidence="4" id="KW-1003">Cell membrane</keyword>
<evidence type="ECO:0000256" key="5">
    <source>
        <dbReference type="ARBA" id="ARBA00022617"/>
    </source>
</evidence>
<sequence length="99" mass="11308">MYEQKEQLAPNRSRRNLFKILTISLFFIVLFFSLSAVGVETTSSSKFCSTCHEMKPEYYTWKASTHSEVECKNCYIGSGVKDYAKAKANGKMSLLLNNF</sequence>
<dbReference type="SUPFAM" id="SSF48695">
    <property type="entry name" value="Multiheme cytochromes"/>
    <property type="match status" value="1"/>
</dbReference>
<keyword evidence="3" id="KW-0813">Transport</keyword>
<dbReference type="InterPro" id="IPR036280">
    <property type="entry name" value="Multihaem_cyt_sf"/>
</dbReference>
<evidence type="ECO:0000256" key="7">
    <source>
        <dbReference type="ARBA" id="ARBA00022723"/>
    </source>
</evidence>
<keyword evidence="11 12" id="KW-0472">Membrane</keyword>
<keyword evidence="7" id="KW-0479">Metal-binding</keyword>
<keyword evidence="10" id="KW-0408">Iron</keyword>
<evidence type="ECO:0000313" key="14">
    <source>
        <dbReference type="EMBL" id="MCM2536062.1"/>
    </source>
</evidence>
<feature type="transmembrane region" description="Helical" evidence="12">
    <location>
        <begin position="20"/>
        <end position="39"/>
    </location>
</feature>
<evidence type="ECO:0000259" key="13">
    <source>
        <dbReference type="Pfam" id="PF03264"/>
    </source>
</evidence>
<evidence type="ECO:0000256" key="2">
    <source>
        <dbReference type="ARBA" id="ARBA00007395"/>
    </source>
</evidence>
<evidence type="ECO:0000256" key="1">
    <source>
        <dbReference type="ARBA" id="ARBA00004236"/>
    </source>
</evidence>
<evidence type="ECO:0000256" key="12">
    <source>
        <dbReference type="SAM" id="Phobius"/>
    </source>
</evidence>
<reference evidence="14 15" key="1">
    <citation type="submission" date="2022-06" db="EMBL/GenBank/DDBJ databases">
        <authorList>
            <person name="Jeon C.O."/>
        </authorList>
    </citation>
    <scope>NUCLEOTIDE SEQUENCE [LARGE SCALE GENOMIC DNA]</scope>
    <source>
        <strain evidence="14 15">KCTC 13943</strain>
    </source>
</reference>
<evidence type="ECO:0000256" key="4">
    <source>
        <dbReference type="ARBA" id="ARBA00022475"/>
    </source>
</evidence>
<dbReference type="InterPro" id="IPR038266">
    <property type="entry name" value="NapC/NirT_cytc_sf"/>
</dbReference>
<evidence type="ECO:0000256" key="9">
    <source>
        <dbReference type="ARBA" id="ARBA00022989"/>
    </source>
</evidence>
<comment type="caution">
    <text evidence="14">The sequence shown here is derived from an EMBL/GenBank/DDBJ whole genome shotgun (WGS) entry which is preliminary data.</text>
</comment>
<comment type="subcellular location">
    <subcellularLocation>
        <location evidence="1">Cell membrane</location>
    </subcellularLocation>
</comment>
<evidence type="ECO:0000256" key="6">
    <source>
        <dbReference type="ARBA" id="ARBA00022692"/>
    </source>
</evidence>
<accession>A0ABT0WLR8</accession>
<evidence type="ECO:0000256" key="11">
    <source>
        <dbReference type="ARBA" id="ARBA00023136"/>
    </source>
</evidence>
<dbReference type="Proteomes" id="UP001523262">
    <property type="component" value="Unassembled WGS sequence"/>
</dbReference>
<dbReference type="PANTHER" id="PTHR30333">
    <property type="entry name" value="CYTOCHROME C-TYPE PROTEIN"/>
    <property type="match status" value="1"/>
</dbReference>
<dbReference type="Pfam" id="PF03264">
    <property type="entry name" value="Cytochrom_NNT"/>
    <property type="match status" value="1"/>
</dbReference>
<keyword evidence="8" id="KW-0249">Electron transport</keyword>
<dbReference type="Gene3D" id="1.10.3820.10">
    <property type="entry name" value="Di-heme elbow motif domain"/>
    <property type="match status" value="1"/>
</dbReference>
<dbReference type="InterPro" id="IPR051174">
    <property type="entry name" value="Cytochrome_c-type_ET"/>
</dbReference>
<keyword evidence="15" id="KW-1185">Reference proteome</keyword>
<dbReference type="PANTHER" id="PTHR30333:SF1">
    <property type="entry name" value="CYTOCHROME C-TYPE PROTEIN NAPC"/>
    <property type="match status" value="1"/>
</dbReference>
<dbReference type="EMBL" id="JAMQCR010000003">
    <property type="protein sequence ID" value="MCM2536062.1"/>
    <property type="molecule type" value="Genomic_DNA"/>
</dbReference>
<keyword evidence="6 12" id="KW-0812">Transmembrane</keyword>